<dbReference type="SUPFAM" id="SSF51445">
    <property type="entry name" value="(Trans)glycosidases"/>
    <property type="match status" value="1"/>
</dbReference>
<dbReference type="PANTHER" id="PTHR36183:SF2">
    <property type="entry name" value="BETA-GLUCURONIDASE C-TERMINAL DOMAIN-CONTAINING PROTEIN"/>
    <property type="match status" value="1"/>
</dbReference>
<accession>A0ABV5X5L5</accession>
<dbReference type="RefSeq" id="WP_376841715.1">
    <property type="nucleotide sequence ID" value="NZ_JBHMAU010000129.1"/>
</dbReference>
<protein>
    <recommendedName>
        <fullName evidence="3">Glycosyl hydrolase family 79, N-terminal domain</fullName>
    </recommendedName>
</protein>
<evidence type="ECO:0000313" key="2">
    <source>
        <dbReference type="Proteomes" id="UP001589707"/>
    </source>
</evidence>
<proteinExistence type="predicted"/>
<dbReference type="PANTHER" id="PTHR36183">
    <property type="entry name" value="BETA-GLUCURONIDASE"/>
    <property type="match status" value="1"/>
</dbReference>
<sequence>MTTSPRSRFFRTGAASALAVTFLVSGCTNGKERGGTDEASGLEDAGDAVVPFVQDLGSDAPSPDPVDVDVSANPSSTALSADNIGISFEATDLTDPRWDPDAGNLDEVLAELGSPGLRFGGNQLDRGMFWTSSGELPPAGKVAVTPDDLSRVARTVEKVNASVTLGIPLGDYDPERGADMVAHAKQAFGSHLLAVSIGNEPNGFTADHREGLKIRDTAEWDEDAYLTQVEAYRSAIEQRVGNDVSLVGPGVAEGSWMTAFLDAGFDETVALSQHWYATYECTSDVVPGRGPEWENLVNPLAHDSAERLLSIGLDKATAADIPLWVEETGPTSCPGTNDTSRTHASALWTVDYVLHAAEMGVERMNMHSMLGACRGGAPMSVVCSAEGTAEDGDGEVLTQPNFQGLRLAQIGVGGTFHDVAVSGSEASGRDAYAYAVRTEGSYIVTIVNSADAAQYGNREVTVTVPEGFTAERAAQIHAPSNAAQSETGYRELAEFADSGSGVKSAEDGRLVIDLAPSTATTIEFVHA</sequence>
<dbReference type="Proteomes" id="UP001589707">
    <property type="component" value="Unassembled WGS sequence"/>
</dbReference>
<dbReference type="InterPro" id="IPR052974">
    <property type="entry name" value="GH79_Enzymes"/>
</dbReference>
<dbReference type="InterPro" id="IPR017853">
    <property type="entry name" value="GH"/>
</dbReference>
<dbReference type="Gene3D" id="3.20.20.80">
    <property type="entry name" value="Glycosidases"/>
    <property type="match status" value="1"/>
</dbReference>
<dbReference type="Gene3D" id="2.60.40.1180">
    <property type="entry name" value="Golgi alpha-mannosidase II"/>
    <property type="match status" value="1"/>
</dbReference>
<dbReference type="InterPro" id="IPR013780">
    <property type="entry name" value="Glyco_hydro_b"/>
</dbReference>
<dbReference type="PROSITE" id="PS51257">
    <property type="entry name" value="PROKAR_LIPOPROTEIN"/>
    <property type="match status" value="1"/>
</dbReference>
<dbReference type="EMBL" id="JBHMAU010000129">
    <property type="protein sequence ID" value="MFB9777733.1"/>
    <property type="molecule type" value="Genomic_DNA"/>
</dbReference>
<name>A0ABV5X5L5_9MICO</name>
<organism evidence="1 2">
    <name type="scientific">Brevibacterium otitidis</name>
    <dbReference type="NCBI Taxonomy" id="53364"/>
    <lineage>
        <taxon>Bacteria</taxon>
        <taxon>Bacillati</taxon>
        <taxon>Actinomycetota</taxon>
        <taxon>Actinomycetes</taxon>
        <taxon>Micrococcales</taxon>
        <taxon>Brevibacteriaceae</taxon>
        <taxon>Brevibacterium</taxon>
    </lineage>
</organism>
<evidence type="ECO:0008006" key="3">
    <source>
        <dbReference type="Google" id="ProtNLM"/>
    </source>
</evidence>
<evidence type="ECO:0000313" key="1">
    <source>
        <dbReference type="EMBL" id="MFB9777733.1"/>
    </source>
</evidence>
<keyword evidence="2" id="KW-1185">Reference proteome</keyword>
<reference evidence="1 2" key="1">
    <citation type="submission" date="2024-09" db="EMBL/GenBank/DDBJ databases">
        <authorList>
            <person name="Sun Q."/>
            <person name="Mori K."/>
        </authorList>
    </citation>
    <scope>NUCLEOTIDE SEQUENCE [LARGE SCALE GENOMIC DNA]</scope>
    <source>
        <strain evidence="1 2">JCM 11683</strain>
    </source>
</reference>
<comment type="caution">
    <text evidence="1">The sequence shown here is derived from an EMBL/GenBank/DDBJ whole genome shotgun (WGS) entry which is preliminary data.</text>
</comment>
<gene>
    <name evidence="1" type="ORF">ACFFN1_15255</name>
</gene>